<evidence type="ECO:0000256" key="6">
    <source>
        <dbReference type="ARBA" id="ARBA00022729"/>
    </source>
</evidence>
<evidence type="ECO:0000256" key="2">
    <source>
        <dbReference type="ARBA" id="ARBA00001962"/>
    </source>
</evidence>
<dbReference type="InterPro" id="IPR006620">
    <property type="entry name" value="Pro_4_hyd_alph"/>
</dbReference>
<evidence type="ECO:0000256" key="4">
    <source>
        <dbReference type="ARBA" id="ARBA00012262"/>
    </source>
</evidence>
<keyword evidence="5" id="KW-0479">Metal-binding</keyword>
<evidence type="ECO:0000256" key="9">
    <source>
        <dbReference type="ARBA" id="ARBA00022824"/>
    </source>
</evidence>
<keyword evidence="7" id="KW-0677">Repeat</keyword>
<keyword evidence="8" id="KW-0802">TPR repeat</keyword>
<comment type="similarity">
    <text evidence="3">Belongs to the leprecan family.</text>
</comment>
<protein>
    <recommendedName>
        <fullName evidence="4">procollagen-proline 3-dioxygenase</fullName>
        <ecNumber evidence="4">1.14.11.7</ecNumber>
    </recommendedName>
</protein>
<dbReference type="OMA" id="HTPSEMF"/>
<organism evidence="16 17">
    <name type="scientific">Eptatretus burgeri</name>
    <name type="common">Inshore hagfish</name>
    <dbReference type="NCBI Taxonomy" id="7764"/>
    <lineage>
        <taxon>Eukaryota</taxon>
        <taxon>Metazoa</taxon>
        <taxon>Chordata</taxon>
        <taxon>Craniata</taxon>
        <taxon>Vertebrata</taxon>
        <taxon>Cyclostomata</taxon>
        <taxon>Myxini</taxon>
        <taxon>Myxiniformes</taxon>
        <taxon>Myxinidae</taxon>
        <taxon>Eptatretinae</taxon>
        <taxon>Eptatretus</taxon>
    </lineage>
</organism>
<dbReference type="GO" id="GO:0031418">
    <property type="term" value="F:L-ascorbic acid binding"/>
    <property type="evidence" value="ECO:0007669"/>
    <property type="project" value="UniProtKB-KW"/>
</dbReference>
<dbReference type="PANTHER" id="PTHR14049:SF5">
    <property type="entry name" value="PROLYL 3-HYDROXYLASE 1"/>
    <property type="match status" value="1"/>
</dbReference>
<evidence type="ECO:0000256" key="11">
    <source>
        <dbReference type="ARBA" id="ARBA00022964"/>
    </source>
</evidence>
<keyword evidence="13" id="KW-0408">Iron</keyword>
<evidence type="ECO:0000256" key="1">
    <source>
        <dbReference type="ARBA" id="ARBA00001961"/>
    </source>
</evidence>
<comment type="cofactor">
    <cofactor evidence="2">
        <name>Fe cation</name>
        <dbReference type="ChEBI" id="CHEBI:24875"/>
    </cofactor>
</comment>
<accession>A0A8C4WXY5</accession>
<evidence type="ECO:0000256" key="5">
    <source>
        <dbReference type="ARBA" id="ARBA00022723"/>
    </source>
</evidence>
<keyword evidence="6" id="KW-0732">Signal</keyword>
<dbReference type="GO" id="GO:0019797">
    <property type="term" value="F:procollagen-proline 3-dioxygenase activity"/>
    <property type="evidence" value="ECO:0007669"/>
    <property type="project" value="UniProtKB-EC"/>
</dbReference>
<dbReference type="GeneTree" id="ENSGT00940000158725"/>
<dbReference type="AlphaFoldDB" id="A0A8C4WXY5"/>
<reference evidence="16" key="1">
    <citation type="submission" date="2025-08" db="UniProtKB">
        <authorList>
            <consortium name="Ensembl"/>
        </authorList>
    </citation>
    <scope>IDENTIFICATION</scope>
</reference>
<name>A0A8C4WXY5_EPTBU</name>
<keyword evidence="14" id="KW-0325">Glycoprotein</keyword>
<dbReference type="InterPro" id="IPR011990">
    <property type="entry name" value="TPR-like_helical_dom_sf"/>
</dbReference>
<dbReference type="GO" id="GO:0005506">
    <property type="term" value="F:iron ion binding"/>
    <property type="evidence" value="ECO:0007669"/>
    <property type="project" value="InterPro"/>
</dbReference>
<keyword evidence="12" id="KW-0560">Oxidoreductase</keyword>
<sequence>MLCNLLRLVGPCLLIVPPYGGDTVLGEPLQPYDSLYADAVEAYHRGDWPAVVRGMEAALGSRSRLLATKRRCAAQCSGPGTFSAIVGLTERSTLFDLKFFKEILRTAACVQTCENEHLGDSSYHVVSEETQLEFQRRTPYNYLQLAYFKLDKLKRAAAAAHTFFVANPEHSEMAQNLEYYRSIYEVPEENFVDLEAQPHLDAFRQGRNHYSLEEFDQAAEYVELALTEYFEADEACRALCHGMFNHDGYSYLDYTSDLYQTLADHYVQVLMCKQRCSKELATRPGHSDALEDYLPSHYHYLQYSYYRLDDLEAAVACARAFLLFYPSDEVMQQNLHYYLVALGDHNEVTPRQEAKRYIERSLLEKELLFFASESFGTEFVDPDSWTPDWIKPESLRQRQQEQRSTTSRISEEIGNLMKEIEDMVEAKNRESDNFATQVTEGGPLLMDGVTLTQEAEQLNGSGRVLLDDVISNEECTRLFDLVKIAGIAGDGYGGKPSPHSPSERFDGITVYRALRYAQDGRIPLPLAKLFYDVSEKARQIIHSYFRLKSPLFFSFSHLVCRTALDSKQDDRLDLSHPVHADNCVLNTEFEECHKEPPAYTYRDYSAILYLNDNFDGGNFIFTTLNETITAEVHPKCGRMVGFSSGSENPHGVRAVKKGQRCAVALWFTLDPIHKERERLKADDIMSMLFSDDVDETKKAASTARDEL</sequence>
<evidence type="ECO:0000256" key="3">
    <source>
        <dbReference type="ARBA" id="ARBA00006487"/>
    </source>
</evidence>
<evidence type="ECO:0000259" key="15">
    <source>
        <dbReference type="PROSITE" id="PS51471"/>
    </source>
</evidence>
<dbReference type="PANTHER" id="PTHR14049">
    <property type="entry name" value="LEPRECAN 1"/>
    <property type="match status" value="1"/>
</dbReference>
<dbReference type="Pfam" id="PF23557">
    <property type="entry name" value="TPR_leprecan"/>
    <property type="match status" value="1"/>
</dbReference>
<dbReference type="Gene3D" id="2.60.120.620">
    <property type="entry name" value="q2cbj1_9rhob like domain"/>
    <property type="match status" value="1"/>
</dbReference>
<dbReference type="GO" id="GO:0005783">
    <property type="term" value="C:endoplasmic reticulum"/>
    <property type="evidence" value="ECO:0007669"/>
    <property type="project" value="TreeGrafter"/>
</dbReference>
<reference evidence="16" key="2">
    <citation type="submission" date="2025-09" db="UniProtKB">
        <authorList>
            <consortium name="Ensembl"/>
        </authorList>
    </citation>
    <scope>IDENTIFICATION</scope>
</reference>
<evidence type="ECO:0000256" key="8">
    <source>
        <dbReference type="ARBA" id="ARBA00022803"/>
    </source>
</evidence>
<evidence type="ECO:0000256" key="14">
    <source>
        <dbReference type="ARBA" id="ARBA00023180"/>
    </source>
</evidence>
<dbReference type="SMART" id="SM00702">
    <property type="entry name" value="P4Hc"/>
    <property type="match status" value="1"/>
</dbReference>
<dbReference type="Pfam" id="PF13640">
    <property type="entry name" value="2OG-FeII_Oxy_3"/>
    <property type="match status" value="1"/>
</dbReference>
<evidence type="ECO:0000256" key="10">
    <source>
        <dbReference type="ARBA" id="ARBA00022896"/>
    </source>
</evidence>
<dbReference type="PROSITE" id="PS51471">
    <property type="entry name" value="FE2OG_OXY"/>
    <property type="match status" value="1"/>
</dbReference>
<dbReference type="InterPro" id="IPR056585">
    <property type="entry name" value="Leprecan_dom"/>
</dbReference>
<proteinExistence type="inferred from homology"/>
<dbReference type="InterPro" id="IPR044862">
    <property type="entry name" value="Pro_4_hyd_alph_FE2OG_OXY"/>
</dbReference>
<dbReference type="GO" id="GO:0032963">
    <property type="term" value="P:collagen metabolic process"/>
    <property type="evidence" value="ECO:0007669"/>
    <property type="project" value="InterPro"/>
</dbReference>
<dbReference type="InterPro" id="IPR039575">
    <property type="entry name" value="P3H"/>
</dbReference>
<dbReference type="EC" id="1.14.11.7" evidence="4"/>
<keyword evidence="9" id="KW-0256">Endoplasmic reticulum</keyword>
<evidence type="ECO:0000313" key="17">
    <source>
        <dbReference type="Proteomes" id="UP000694388"/>
    </source>
</evidence>
<dbReference type="InterPro" id="IPR005123">
    <property type="entry name" value="Oxoglu/Fe-dep_dioxygenase_dom"/>
</dbReference>
<evidence type="ECO:0000256" key="12">
    <source>
        <dbReference type="ARBA" id="ARBA00023002"/>
    </source>
</evidence>
<dbReference type="Gene3D" id="1.25.40.10">
    <property type="entry name" value="Tetratricopeptide repeat domain"/>
    <property type="match status" value="2"/>
</dbReference>
<evidence type="ECO:0000256" key="13">
    <source>
        <dbReference type="ARBA" id="ARBA00023004"/>
    </source>
</evidence>
<dbReference type="Ensembl" id="ENSEBUT00000019038.1">
    <property type="protein sequence ID" value="ENSEBUP00000018462.1"/>
    <property type="gene ID" value="ENSEBUG00000011522.1"/>
</dbReference>
<dbReference type="Proteomes" id="UP000694388">
    <property type="component" value="Unplaced"/>
</dbReference>
<keyword evidence="17" id="KW-1185">Reference proteome</keyword>
<evidence type="ECO:0000313" key="16">
    <source>
        <dbReference type="Ensembl" id="ENSEBUP00000018462.1"/>
    </source>
</evidence>
<comment type="cofactor">
    <cofactor evidence="1">
        <name>L-ascorbate</name>
        <dbReference type="ChEBI" id="CHEBI:38290"/>
    </cofactor>
</comment>
<keyword evidence="10" id="KW-0847">Vitamin C</keyword>
<evidence type="ECO:0000256" key="7">
    <source>
        <dbReference type="ARBA" id="ARBA00022737"/>
    </source>
</evidence>
<keyword evidence="11" id="KW-0223">Dioxygenase</keyword>
<dbReference type="FunFam" id="2.60.120.620:FF:000003">
    <property type="entry name" value="Prolyl 3-hydroxylase 2"/>
    <property type="match status" value="1"/>
</dbReference>
<feature type="domain" description="Fe2OG dioxygenase" evidence="15">
    <location>
        <begin position="556"/>
        <end position="669"/>
    </location>
</feature>